<proteinExistence type="predicted"/>
<dbReference type="InterPro" id="IPR012912">
    <property type="entry name" value="Plasmid_pRiA4b_Orf3-like"/>
</dbReference>
<organism evidence="2 3">
    <name type="scientific">Dactylosporangium maewongense</name>
    <dbReference type="NCBI Taxonomy" id="634393"/>
    <lineage>
        <taxon>Bacteria</taxon>
        <taxon>Bacillati</taxon>
        <taxon>Actinomycetota</taxon>
        <taxon>Actinomycetes</taxon>
        <taxon>Micromonosporales</taxon>
        <taxon>Micromonosporaceae</taxon>
        <taxon>Dactylosporangium</taxon>
    </lineage>
</organism>
<dbReference type="SUPFAM" id="SSF159941">
    <property type="entry name" value="MM3350-like"/>
    <property type="match status" value="1"/>
</dbReference>
<dbReference type="RefSeq" id="WP_344514928.1">
    <property type="nucleotide sequence ID" value="NZ_BAAAQD010000050.1"/>
</dbReference>
<dbReference type="Gene3D" id="3.10.290.30">
    <property type="entry name" value="MM3350-like"/>
    <property type="match status" value="1"/>
</dbReference>
<dbReference type="Pfam" id="PF07929">
    <property type="entry name" value="PRiA4_ORF3"/>
    <property type="match status" value="1"/>
</dbReference>
<dbReference type="PANTHER" id="PTHR41878:SF1">
    <property type="entry name" value="TNPR PROTEIN"/>
    <property type="match status" value="1"/>
</dbReference>
<evidence type="ECO:0000313" key="2">
    <source>
        <dbReference type="EMBL" id="GAA1573620.1"/>
    </source>
</evidence>
<accession>A0ABP4P4Y9</accession>
<reference evidence="3" key="1">
    <citation type="journal article" date="2019" name="Int. J. Syst. Evol. Microbiol.">
        <title>The Global Catalogue of Microorganisms (GCM) 10K type strain sequencing project: providing services to taxonomists for standard genome sequencing and annotation.</title>
        <authorList>
            <consortium name="The Broad Institute Genomics Platform"/>
            <consortium name="The Broad Institute Genome Sequencing Center for Infectious Disease"/>
            <person name="Wu L."/>
            <person name="Ma J."/>
        </authorList>
    </citation>
    <scope>NUCLEOTIDE SEQUENCE [LARGE SCALE GENOMIC DNA]</scope>
    <source>
        <strain evidence="3">JCM 15933</strain>
    </source>
</reference>
<gene>
    <name evidence="2" type="ORF">GCM10009827_114400</name>
</gene>
<comment type="caution">
    <text evidence="2">The sequence shown here is derived from an EMBL/GenBank/DDBJ whole genome shotgun (WGS) entry which is preliminary data.</text>
</comment>
<dbReference type="PANTHER" id="PTHR41878">
    <property type="entry name" value="LEXA REPRESSOR-RELATED"/>
    <property type="match status" value="1"/>
</dbReference>
<name>A0ABP4P4Y9_9ACTN</name>
<feature type="domain" description="Plasmid pRiA4b Orf3-like" evidence="1">
    <location>
        <begin position="350"/>
        <end position="472"/>
    </location>
</feature>
<protein>
    <recommendedName>
        <fullName evidence="1">Plasmid pRiA4b Orf3-like domain-containing protein</fullName>
    </recommendedName>
</protein>
<sequence>MTDIMVRARKLAEWVGAGGRTVTAKGVPRPADIPAAAAVAGVEVPAKVRSAADMEGLHRPWTAAVGAGYISIDGNRATMVGGPGRDPADARWDALLAVLAVESDDPRHQGALIACAEVLAALVDGADLDDLDDRVDERLEDRSPREFRAVYRAFRRGVLPVAGALTLLAEFGAVDHQGRLTALGRETAARLALPPPVRPDLPVTELLARLRDMSDAEAGRATWRWLDGRDLAATVAELLAAAGAGGAADRLDAFGVIAVIGDPARPFLRPILEHPMLAVHARTTLSDEEPSEADRCWLTVEVALAEDDPEERYHLVEECGGTATIEASDHPDRAHLLDLLKASGRPEIPVYELKVALSSTVWRRLRLPGPTTLEVLHAAVQVAFDWDDEHAHLFEAAGQHYSDVYLNLEDSEDESAVRLSKLLPGRGARMTYVYDLGDWWEHTITVERITVPEDPGPIACTAGVGDAPVEDWNEDDGPDTTPFDLDTINQRLAQLTSS</sequence>
<evidence type="ECO:0000259" key="1">
    <source>
        <dbReference type="Pfam" id="PF07929"/>
    </source>
</evidence>
<dbReference type="EMBL" id="BAAAQD010000050">
    <property type="protein sequence ID" value="GAA1573620.1"/>
    <property type="molecule type" value="Genomic_DNA"/>
</dbReference>
<dbReference type="Proteomes" id="UP001501470">
    <property type="component" value="Unassembled WGS sequence"/>
</dbReference>
<keyword evidence="3" id="KW-1185">Reference proteome</keyword>
<dbReference type="InterPro" id="IPR024047">
    <property type="entry name" value="MM3350-like_sf"/>
</dbReference>
<evidence type="ECO:0000313" key="3">
    <source>
        <dbReference type="Proteomes" id="UP001501470"/>
    </source>
</evidence>